<protein>
    <submittedName>
        <fullName evidence="1">Uncharacterized protein</fullName>
    </submittedName>
</protein>
<comment type="caution">
    <text evidence="1">The sequence shown here is derived from an EMBL/GenBank/DDBJ whole genome shotgun (WGS) entry which is preliminary data.</text>
</comment>
<reference evidence="2" key="1">
    <citation type="journal article" date="2019" name="Int. J. Syst. Evol. Microbiol.">
        <title>The Global Catalogue of Microorganisms (GCM) 10K type strain sequencing project: providing services to taxonomists for standard genome sequencing and annotation.</title>
        <authorList>
            <consortium name="The Broad Institute Genomics Platform"/>
            <consortium name="The Broad Institute Genome Sequencing Center for Infectious Disease"/>
            <person name="Wu L."/>
            <person name="Ma J."/>
        </authorList>
    </citation>
    <scope>NUCLEOTIDE SEQUENCE [LARGE SCALE GENOMIC DNA]</scope>
    <source>
        <strain evidence="2">KCTC 22437</strain>
    </source>
</reference>
<evidence type="ECO:0000313" key="1">
    <source>
        <dbReference type="EMBL" id="MFD2871730.1"/>
    </source>
</evidence>
<name>A0ABW5Y9M5_9SPHI</name>
<accession>A0ABW5Y9M5</accession>
<evidence type="ECO:0000313" key="2">
    <source>
        <dbReference type="Proteomes" id="UP001597557"/>
    </source>
</evidence>
<organism evidence="1 2">
    <name type="scientific">Mucilaginibacter ximonensis</name>
    <dbReference type="NCBI Taxonomy" id="538021"/>
    <lineage>
        <taxon>Bacteria</taxon>
        <taxon>Pseudomonadati</taxon>
        <taxon>Bacteroidota</taxon>
        <taxon>Sphingobacteriia</taxon>
        <taxon>Sphingobacteriales</taxon>
        <taxon>Sphingobacteriaceae</taxon>
        <taxon>Mucilaginibacter</taxon>
    </lineage>
</organism>
<dbReference type="RefSeq" id="WP_377182697.1">
    <property type="nucleotide sequence ID" value="NZ_JBHUPD010000001.1"/>
</dbReference>
<proteinExistence type="predicted"/>
<dbReference type="Proteomes" id="UP001597557">
    <property type="component" value="Unassembled WGS sequence"/>
</dbReference>
<keyword evidence="2" id="KW-1185">Reference proteome</keyword>
<dbReference type="EMBL" id="JBHUPD010000001">
    <property type="protein sequence ID" value="MFD2871730.1"/>
    <property type="molecule type" value="Genomic_DNA"/>
</dbReference>
<sequence length="210" mass="22272">MSIITLSPIVIQAFDEAKDAFGTLSDLKSAVNNVEAGQHPDLHEHGDWSSIVTKYNNAAATINGAPVVDNFDSGPYTISADELANCANLNNNVAKLNAYKQALIDAVDGGNNGLEVIQGQIDIINQTRDALTYLIGVFADAATNPLLTPYNDIFVLDWDELQSDVNHALETYASAVNSQKAQLTTVIANINTQIGNLAANINTIIGLCGG</sequence>
<gene>
    <name evidence="1" type="ORF">ACFS5N_04575</name>
</gene>